<proteinExistence type="predicted"/>
<reference evidence="2" key="1">
    <citation type="journal article" date="2023" name="Mol. Phylogenet. Evol.">
        <title>Genome-scale phylogeny and comparative genomics of the fungal order Sordariales.</title>
        <authorList>
            <person name="Hensen N."/>
            <person name="Bonometti L."/>
            <person name="Westerberg I."/>
            <person name="Brannstrom I.O."/>
            <person name="Guillou S."/>
            <person name="Cros-Aarteil S."/>
            <person name="Calhoun S."/>
            <person name="Haridas S."/>
            <person name="Kuo A."/>
            <person name="Mondo S."/>
            <person name="Pangilinan J."/>
            <person name="Riley R."/>
            <person name="LaButti K."/>
            <person name="Andreopoulos B."/>
            <person name="Lipzen A."/>
            <person name="Chen C."/>
            <person name="Yan M."/>
            <person name="Daum C."/>
            <person name="Ng V."/>
            <person name="Clum A."/>
            <person name="Steindorff A."/>
            <person name="Ohm R.A."/>
            <person name="Martin F."/>
            <person name="Silar P."/>
            <person name="Natvig D.O."/>
            <person name="Lalanne C."/>
            <person name="Gautier V."/>
            <person name="Ament-Velasquez S.L."/>
            <person name="Kruys A."/>
            <person name="Hutchinson M.I."/>
            <person name="Powell A.J."/>
            <person name="Barry K."/>
            <person name="Miller A.N."/>
            <person name="Grigoriev I.V."/>
            <person name="Debuchy R."/>
            <person name="Gladieux P."/>
            <person name="Hiltunen Thoren M."/>
            <person name="Johannesson H."/>
        </authorList>
    </citation>
    <scope>NUCLEOTIDE SEQUENCE</scope>
    <source>
        <strain evidence="2">CBS 731.68</strain>
    </source>
</reference>
<protein>
    <submittedName>
        <fullName evidence="2">Uncharacterized protein</fullName>
    </submittedName>
</protein>
<gene>
    <name evidence="2" type="ORF">N657DRAFT_675656</name>
</gene>
<name>A0AAN6YXY5_9PEZI</name>
<reference evidence="2" key="2">
    <citation type="submission" date="2023-05" db="EMBL/GenBank/DDBJ databases">
        <authorList>
            <consortium name="Lawrence Berkeley National Laboratory"/>
            <person name="Steindorff A."/>
            <person name="Hensen N."/>
            <person name="Bonometti L."/>
            <person name="Westerberg I."/>
            <person name="Brannstrom I.O."/>
            <person name="Guillou S."/>
            <person name="Cros-Aarteil S."/>
            <person name="Calhoun S."/>
            <person name="Haridas S."/>
            <person name="Kuo A."/>
            <person name="Mondo S."/>
            <person name="Pangilinan J."/>
            <person name="Riley R."/>
            <person name="Labutti K."/>
            <person name="Andreopoulos B."/>
            <person name="Lipzen A."/>
            <person name="Chen C."/>
            <person name="Yanf M."/>
            <person name="Daum C."/>
            <person name="Ng V."/>
            <person name="Clum A."/>
            <person name="Ohm R."/>
            <person name="Martin F."/>
            <person name="Silar P."/>
            <person name="Natvig D."/>
            <person name="Lalanne C."/>
            <person name="Gautier V."/>
            <person name="Ament-Velasquez S.L."/>
            <person name="Kruys A."/>
            <person name="Hutchinson M.I."/>
            <person name="Powell A.J."/>
            <person name="Barry K."/>
            <person name="Miller A.N."/>
            <person name="Grigoriev I.V."/>
            <person name="Debuchy R."/>
            <person name="Gladieux P."/>
            <person name="Thoren M.H."/>
            <person name="Johannesson H."/>
        </authorList>
    </citation>
    <scope>NUCLEOTIDE SEQUENCE</scope>
    <source>
        <strain evidence="2">CBS 731.68</strain>
    </source>
</reference>
<dbReference type="GeneID" id="87832604"/>
<feature type="compositionally biased region" description="Gly residues" evidence="1">
    <location>
        <begin position="281"/>
        <end position="295"/>
    </location>
</feature>
<evidence type="ECO:0000313" key="3">
    <source>
        <dbReference type="Proteomes" id="UP001302602"/>
    </source>
</evidence>
<dbReference type="EMBL" id="MU853275">
    <property type="protein sequence ID" value="KAK4118250.1"/>
    <property type="molecule type" value="Genomic_DNA"/>
</dbReference>
<dbReference type="AlphaFoldDB" id="A0AAN6YXY5"/>
<sequence length="435" mass="49256">MDGLRRNPTARLYTECPGRMDKQVKQSPDCAPRIDLSTTGKTRLKSVVDVILNYSLPRIVQLQHPLCRISHLQHLHRLTNLQQRHIRVIHLQHTVYSINRFQHHQHTVYSINHFQRHQPTVYSINRFQHHLVGVDRITNLWHRLHRINHFQYLVHRIVDLQRRLHNHNISHFQHLVRVYRITNLRQQLHNINHRRHLFHNINHFRHLVHRIVNVQQQSNHINLFYEASSGSVASSSSSTRPPAAVHTGLFGPSDEFDEFVDNSDDSSDYFEDGDGSHRGNSNGGSNGPGGGGGGTTKSRRDTQTECILFLDLSNPSAKVTGAAMVYIYALDGPAAGLMVGAARFEAGAVVSTLYTFACRAEEVGFRLEAVADGSSDSQQSVGFLQGNELGTGLGVSLVPLERVGFAYLRVKVEMEGRKSSREYWLGHAKSRAKEL</sequence>
<organism evidence="2 3">
    <name type="scientific">Parathielavia appendiculata</name>
    <dbReference type="NCBI Taxonomy" id="2587402"/>
    <lineage>
        <taxon>Eukaryota</taxon>
        <taxon>Fungi</taxon>
        <taxon>Dikarya</taxon>
        <taxon>Ascomycota</taxon>
        <taxon>Pezizomycotina</taxon>
        <taxon>Sordariomycetes</taxon>
        <taxon>Sordariomycetidae</taxon>
        <taxon>Sordariales</taxon>
        <taxon>Chaetomiaceae</taxon>
        <taxon>Parathielavia</taxon>
    </lineage>
</organism>
<evidence type="ECO:0000256" key="1">
    <source>
        <dbReference type="SAM" id="MobiDB-lite"/>
    </source>
</evidence>
<feature type="region of interest" description="Disordered" evidence="1">
    <location>
        <begin position="267"/>
        <end position="299"/>
    </location>
</feature>
<feature type="region of interest" description="Disordered" evidence="1">
    <location>
        <begin position="232"/>
        <end position="255"/>
    </location>
</feature>
<dbReference type="Proteomes" id="UP001302602">
    <property type="component" value="Unassembled WGS sequence"/>
</dbReference>
<keyword evidence="3" id="KW-1185">Reference proteome</keyword>
<accession>A0AAN6YXY5</accession>
<comment type="caution">
    <text evidence="2">The sequence shown here is derived from an EMBL/GenBank/DDBJ whole genome shotgun (WGS) entry which is preliminary data.</text>
</comment>
<dbReference type="RefSeq" id="XP_062642023.1">
    <property type="nucleotide sequence ID" value="XM_062795836.1"/>
</dbReference>
<evidence type="ECO:0000313" key="2">
    <source>
        <dbReference type="EMBL" id="KAK4118250.1"/>
    </source>
</evidence>